<dbReference type="Gene3D" id="1.20.900.10">
    <property type="entry name" value="Dbl homology (DH) domain"/>
    <property type="match status" value="1"/>
</dbReference>
<dbReference type="PANTHER" id="PTHR45818">
    <property type="entry name" value="PROTEIN VAV"/>
    <property type="match status" value="1"/>
</dbReference>
<dbReference type="EMBL" id="KV426429">
    <property type="protein sequence ID" value="KZV80987.1"/>
    <property type="molecule type" value="Genomic_DNA"/>
</dbReference>
<feature type="compositionally biased region" description="Low complexity" evidence="1">
    <location>
        <begin position="578"/>
        <end position="589"/>
    </location>
</feature>
<dbReference type="SUPFAM" id="SSF50729">
    <property type="entry name" value="PH domain-like"/>
    <property type="match status" value="1"/>
</dbReference>
<dbReference type="SMART" id="SM00325">
    <property type="entry name" value="RhoGEF"/>
    <property type="match status" value="1"/>
</dbReference>
<reference evidence="3 4" key="1">
    <citation type="journal article" date="2016" name="Mol. Biol. Evol.">
        <title>Comparative Genomics of Early-Diverging Mushroom-Forming Fungi Provides Insights into the Origins of Lignocellulose Decay Capabilities.</title>
        <authorList>
            <person name="Nagy L.G."/>
            <person name="Riley R."/>
            <person name="Tritt A."/>
            <person name="Adam C."/>
            <person name="Daum C."/>
            <person name="Floudas D."/>
            <person name="Sun H."/>
            <person name="Yadav J.S."/>
            <person name="Pangilinan J."/>
            <person name="Larsson K.H."/>
            <person name="Matsuura K."/>
            <person name="Barry K."/>
            <person name="Labutti K."/>
            <person name="Kuo R."/>
            <person name="Ohm R.A."/>
            <person name="Bhattacharya S.S."/>
            <person name="Shirouzu T."/>
            <person name="Yoshinaga Y."/>
            <person name="Martin F.M."/>
            <person name="Grigoriev I.V."/>
            <person name="Hibbett D.S."/>
        </authorList>
    </citation>
    <scope>NUCLEOTIDE SEQUENCE [LARGE SCALE GENOMIC DNA]</scope>
    <source>
        <strain evidence="3 4">HHB12029</strain>
    </source>
</reference>
<feature type="domain" description="DH" evidence="2">
    <location>
        <begin position="69"/>
        <end position="330"/>
    </location>
</feature>
<dbReference type="PROSITE" id="PS50010">
    <property type="entry name" value="DH_2"/>
    <property type="match status" value="1"/>
</dbReference>
<dbReference type="AlphaFoldDB" id="A0A165BNY8"/>
<dbReference type="InterPro" id="IPR000219">
    <property type="entry name" value="DH_dom"/>
</dbReference>
<keyword evidence="4" id="KW-1185">Reference proteome</keyword>
<sequence>MLAADDDAQLAVSAARNPQLVVHAPSDKSLQKKFTLHANSSTDSASESSSSLSRSQQATSSKRGADDERRRHALLELVDTEHGYVQDLRVLVDVYLARLPVMLPNLDAPLVARNAHELLAFHDEFATELADAADSGTVSDAIARVARLFLQHAPRFAPIYDAFCLGHLAASDALRKHEARADYAAFERTCAAIAVPPTAPHLVHANTQPEPPTRTTSSSRLSILARPRRHSLGAASSAIAAAEFARGHAHSASGSSSISQPATSTAGSANTIAAPTAPALHFADLLIKPVQRICRYPLLLVQLVSSASKDESLQAALQAMRDAAAAADDASQRADAAFRSQLIRTRIGMSASSAPIFAPKEEVLPAAFLDSLGVVRFAGSLDVVQHSCPPVQGNGHEPKRRHLGIFLYDGGYVVMVKVLRGKVYEPKHWFALTACVVEERAEEFAFQIAMPGGHRFDCYTASERERTLWLAQMAEARAAPAQWTPGDELKYSSLHSSSMSASATAASTGQSPQPITIPLPPEETITPVAPPPPRRTLTMSSISKRHSLPISRQDRGLDDVLSSAYAQARNHARLSAYTPSPSSSHTTTPVVSLRNRPSTQRLGGLGPQLDTLFAAAPTPPAEEPDAEDLEMRYEWDVVHPEGEERNSPARAKRSKSLRALFVSRPSRARQTHDAMPDFPHVASPSRSLFNSGLTRSANSETLSPTSSTFGSAGGRWWASLRRRVKSSPGLPIFGSASASASTNLLASEPQAPVAQKKAKSAANTPVTEGRRGMGMGASELLRASSLSLPALTRGYGRHRPKMPSPSPSVSSSEPVGTPGTDEAPAPAPPLPLSLKQQKQQRQHEPAVVEPPLPRQQREYRPLARGLSILGSLRGMTPMSAAASS</sequence>
<feature type="region of interest" description="Disordered" evidence="1">
    <location>
        <begin position="793"/>
        <end position="861"/>
    </location>
</feature>
<dbReference type="Pfam" id="PF00621">
    <property type="entry name" value="RhoGEF"/>
    <property type="match status" value="2"/>
</dbReference>
<evidence type="ECO:0000313" key="4">
    <source>
        <dbReference type="Proteomes" id="UP000077266"/>
    </source>
</evidence>
<accession>A0A165BNY8</accession>
<evidence type="ECO:0000313" key="3">
    <source>
        <dbReference type="EMBL" id="KZV80987.1"/>
    </source>
</evidence>
<feature type="compositionally biased region" description="Low complexity" evidence="1">
    <location>
        <begin position="501"/>
        <end position="514"/>
    </location>
</feature>
<dbReference type="PANTHER" id="PTHR45818:SF3">
    <property type="entry name" value="PROTEIN VAV"/>
    <property type="match status" value="1"/>
</dbReference>
<dbReference type="InParanoid" id="A0A165BNY8"/>
<dbReference type="Proteomes" id="UP000077266">
    <property type="component" value="Unassembled WGS sequence"/>
</dbReference>
<feature type="region of interest" description="Disordered" evidence="1">
    <location>
        <begin position="501"/>
        <end position="534"/>
    </location>
</feature>
<name>A0A165BNY8_EXIGL</name>
<proteinExistence type="predicted"/>
<evidence type="ECO:0000256" key="1">
    <source>
        <dbReference type="SAM" id="MobiDB-lite"/>
    </source>
</evidence>
<feature type="region of interest" description="Disordered" evidence="1">
    <location>
        <begin position="32"/>
        <end position="67"/>
    </location>
</feature>
<organism evidence="3 4">
    <name type="scientific">Exidia glandulosa HHB12029</name>
    <dbReference type="NCBI Taxonomy" id="1314781"/>
    <lineage>
        <taxon>Eukaryota</taxon>
        <taxon>Fungi</taxon>
        <taxon>Dikarya</taxon>
        <taxon>Basidiomycota</taxon>
        <taxon>Agaricomycotina</taxon>
        <taxon>Agaricomycetes</taxon>
        <taxon>Auriculariales</taxon>
        <taxon>Exidiaceae</taxon>
        <taxon>Exidia</taxon>
    </lineage>
</organism>
<dbReference type="OrthoDB" id="1716625at2759"/>
<evidence type="ECO:0000259" key="2">
    <source>
        <dbReference type="PROSITE" id="PS50010"/>
    </source>
</evidence>
<feature type="region of interest" description="Disordered" evidence="1">
    <location>
        <begin position="573"/>
        <end position="604"/>
    </location>
</feature>
<dbReference type="GO" id="GO:0005737">
    <property type="term" value="C:cytoplasm"/>
    <property type="evidence" value="ECO:0007669"/>
    <property type="project" value="TreeGrafter"/>
</dbReference>
<dbReference type="STRING" id="1314781.A0A165BNY8"/>
<dbReference type="GO" id="GO:0005085">
    <property type="term" value="F:guanyl-nucleotide exchange factor activity"/>
    <property type="evidence" value="ECO:0007669"/>
    <property type="project" value="InterPro"/>
</dbReference>
<protein>
    <submittedName>
        <fullName evidence="3">Dbl homology domain-containing protein</fullName>
    </submittedName>
</protein>
<gene>
    <name evidence="3" type="ORF">EXIGLDRAFT_755900</name>
</gene>
<dbReference type="InterPro" id="IPR035899">
    <property type="entry name" value="DBL_dom_sf"/>
</dbReference>
<feature type="region of interest" description="Disordered" evidence="1">
    <location>
        <begin position="748"/>
        <end position="772"/>
    </location>
</feature>
<feature type="compositionally biased region" description="Low complexity" evidence="1">
    <location>
        <begin position="40"/>
        <end position="61"/>
    </location>
</feature>
<dbReference type="SUPFAM" id="SSF48065">
    <property type="entry name" value="DBL homology domain (DH-domain)"/>
    <property type="match status" value="1"/>
</dbReference>